<accession>A0A5E5APW9</accession>
<dbReference type="Proteomes" id="UP000383122">
    <property type="component" value="Unassembled WGS sequence"/>
</dbReference>
<keyword evidence="2" id="KW-1185">Reference proteome</keyword>
<organism evidence="1 2">
    <name type="scientific">Pandoraea anapnoica</name>
    <dbReference type="NCBI Taxonomy" id="2508301"/>
    <lineage>
        <taxon>Bacteria</taxon>
        <taxon>Pseudomonadati</taxon>
        <taxon>Pseudomonadota</taxon>
        <taxon>Betaproteobacteria</taxon>
        <taxon>Burkholderiales</taxon>
        <taxon>Burkholderiaceae</taxon>
        <taxon>Pandoraea</taxon>
    </lineage>
</organism>
<gene>
    <name evidence="1" type="ORF">PAN31117_05265</name>
</gene>
<proteinExistence type="predicted"/>
<name>A0A5E5APW9_9BURK</name>
<dbReference type="EMBL" id="CABPSP010000022">
    <property type="protein sequence ID" value="VVE75841.1"/>
    <property type="molecule type" value="Genomic_DNA"/>
</dbReference>
<sequence length="201" mass="23874">MTGRYDWNPMPHLLDIKCPRCGRLAEFEFAEVREIVRRRDIDFFQRSDLFEYRKFQKTIGQSWHGALYHQGLHGNPESSIKNLPTGYKASEWSHPKCFRDRRGEGEGAIACAQCHLRRKHLLLWPNDAYFSIHYRAHTLWAFNVDSAIELLDFLSAKERDQDRYRWRGFLTHVPTVFKTKKAREVVCRRLSRLLDGCFGER</sequence>
<evidence type="ECO:0000313" key="2">
    <source>
        <dbReference type="Proteomes" id="UP000383122"/>
    </source>
</evidence>
<evidence type="ECO:0000313" key="1">
    <source>
        <dbReference type="EMBL" id="VVE75841.1"/>
    </source>
</evidence>
<protein>
    <submittedName>
        <fullName evidence="1">Uncharacterized protein</fullName>
    </submittedName>
</protein>
<reference evidence="1 2" key="1">
    <citation type="submission" date="2019-08" db="EMBL/GenBank/DDBJ databases">
        <authorList>
            <person name="Peeters C."/>
        </authorList>
    </citation>
    <scope>NUCLEOTIDE SEQUENCE [LARGE SCALE GENOMIC DNA]</scope>
    <source>
        <strain evidence="1 2">LMG 31117</strain>
    </source>
</reference>
<dbReference type="AlphaFoldDB" id="A0A5E5APW9"/>